<evidence type="ECO:0000256" key="3">
    <source>
        <dbReference type="ARBA" id="ARBA00023163"/>
    </source>
</evidence>
<dbReference type="Pfam" id="PF13181">
    <property type="entry name" value="TPR_8"/>
    <property type="match status" value="1"/>
</dbReference>
<dbReference type="PROSITE" id="PS01124">
    <property type="entry name" value="HTH_ARAC_FAMILY_2"/>
    <property type="match status" value="1"/>
</dbReference>
<keyword evidence="4" id="KW-0472">Membrane</keyword>
<dbReference type="Gene3D" id="1.25.40.10">
    <property type="entry name" value="Tetratricopeptide repeat domain"/>
    <property type="match status" value="2"/>
</dbReference>
<dbReference type="SUPFAM" id="SSF48452">
    <property type="entry name" value="TPR-like"/>
    <property type="match status" value="1"/>
</dbReference>
<organism evidence="7 8">
    <name type="scientific">Flavobacterium subsaxonicum WB 4.1-42 = DSM 21790</name>
    <dbReference type="NCBI Taxonomy" id="1121898"/>
    <lineage>
        <taxon>Bacteria</taxon>
        <taxon>Pseudomonadati</taxon>
        <taxon>Bacteroidota</taxon>
        <taxon>Flavobacteriia</taxon>
        <taxon>Flavobacteriales</taxon>
        <taxon>Flavobacteriaceae</taxon>
        <taxon>Flavobacterium</taxon>
    </lineage>
</organism>
<dbReference type="InterPro" id="IPR019734">
    <property type="entry name" value="TPR_rpt"/>
</dbReference>
<dbReference type="GO" id="GO:0043565">
    <property type="term" value="F:sequence-specific DNA binding"/>
    <property type="evidence" value="ECO:0007669"/>
    <property type="project" value="InterPro"/>
</dbReference>
<keyword evidence="4" id="KW-1133">Transmembrane helix</keyword>
<dbReference type="eggNOG" id="COG2207">
    <property type="taxonomic scope" value="Bacteria"/>
</dbReference>
<evidence type="ECO:0000256" key="1">
    <source>
        <dbReference type="ARBA" id="ARBA00023015"/>
    </source>
</evidence>
<evidence type="ECO:0000313" key="7">
    <source>
        <dbReference type="EMBL" id="KGO91428.1"/>
    </source>
</evidence>
<dbReference type="InterPro" id="IPR009057">
    <property type="entry name" value="Homeodomain-like_sf"/>
</dbReference>
<dbReference type="Gene3D" id="1.10.10.60">
    <property type="entry name" value="Homeodomain-like"/>
    <property type="match status" value="2"/>
</dbReference>
<name>A0A0A2MIV9_9FLAO</name>
<dbReference type="OrthoDB" id="5295174at2"/>
<dbReference type="GO" id="GO:0003700">
    <property type="term" value="F:DNA-binding transcription factor activity"/>
    <property type="evidence" value="ECO:0007669"/>
    <property type="project" value="InterPro"/>
</dbReference>
<feature type="transmembrane region" description="Helical" evidence="4">
    <location>
        <begin position="335"/>
        <end position="356"/>
    </location>
</feature>
<keyword evidence="5" id="KW-0732">Signal</keyword>
<dbReference type="InterPro" id="IPR011990">
    <property type="entry name" value="TPR-like_helical_dom_sf"/>
</dbReference>
<dbReference type="Proteomes" id="UP000030111">
    <property type="component" value="Unassembled WGS sequence"/>
</dbReference>
<dbReference type="PANTHER" id="PTHR43280">
    <property type="entry name" value="ARAC-FAMILY TRANSCRIPTIONAL REGULATOR"/>
    <property type="match status" value="1"/>
</dbReference>
<comment type="caution">
    <text evidence="7">The sequence shown here is derived from an EMBL/GenBank/DDBJ whole genome shotgun (WGS) entry which is preliminary data.</text>
</comment>
<evidence type="ECO:0000256" key="4">
    <source>
        <dbReference type="SAM" id="Phobius"/>
    </source>
</evidence>
<evidence type="ECO:0000259" key="6">
    <source>
        <dbReference type="PROSITE" id="PS01124"/>
    </source>
</evidence>
<feature type="signal peptide" evidence="5">
    <location>
        <begin position="1"/>
        <end position="18"/>
    </location>
</feature>
<dbReference type="SUPFAM" id="SSF46689">
    <property type="entry name" value="Homeodomain-like"/>
    <property type="match status" value="1"/>
</dbReference>
<evidence type="ECO:0000313" key="8">
    <source>
        <dbReference type="Proteomes" id="UP000030111"/>
    </source>
</evidence>
<keyword evidence="3" id="KW-0804">Transcription</keyword>
<dbReference type="InterPro" id="IPR018060">
    <property type="entry name" value="HTH_AraC"/>
</dbReference>
<accession>A0A0A2MIV9</accession>
<dbReference type="AlphaFoldDB" id="A0A0A2MIV9"/>
<feature type="chain" id="PRO_5002003271" description="HTH araC/xylS-type domain-containing protein" evidence="5">
    <location>
        <begin position="19"/>
        <end position="525"/>
    </location>
</feature>
<gene>
    <name evidence="7" type="ORF">Q766_17760</name>
</gene>
<dbReference type="Pfam" id="PF12833">
    <property type="entry name" value="HTH_18"/>
    <property type="match status" value="1"/>
</dbReference>
<evidence type="ECO:0000256" key="5">
    <source>
        <dbReference type="SAM" id="SignalP"/>
    </source>
</evidence>
<dbReference type="RefSeq" id="WP_026989935.1">
    <property type="nucleotide sequence ID" value="NZ_AUGP01000004.1"/>
</dbReference>
<keyword evidence="8" id="KW-1185">Reference proteome</keyword>
<dbReference type="STRING" id="1121898.GCA_000422725_03854"/>
<reference evidence="7 8" key="1">
    <citation type="submission" date="2013-09" db="EMBL/GenBank/DDBJ databases">
        <authorList>
            <person name="Zeng Z."/>
            <person name="Chen C."/>
        </authorList>
    </citation>
    <scope>NUCLEOTIDE SEQUENCE [LARGE SCALE GENOMIC DNA]</scope>
    <source>
        <strain evidence="7 8">WB 4.1-42</strain>
    </source>
</reference>
<protein>
    <recommendedName>
        <fullName evidence="6">HTH araC/xylS-type domain-containing protein</fullName>
    </recommendedName>
</protein>
<keyword evidence="2" id="KW-0238">DNA-binding</keyword>
<feature type="domain" description="HTH araC/xylS-type" evidence="6">
    <location>
        <begin position="404"/>
        <end position="512"/>
    </location>
</feature>
<dbReference type="SMART" id="SM00342">
    <property type="entry name" value="HTH_ARAC"/>
    <property type="match status" value="1"/>
</dbReference>
<sequence>MNTFITYFFLLALLPVYAQSPTQKKLDSLEQVLLTVNKNDTKKIVSIGEYLIANTESDEKKFYLLGIIISSYATNNDKKKSIEYLFRAKKIAEDIGDVELTTKVYATLASLYASLKLNDKAMLYLKEAWQQTEKLPAGNEKSNIRAFLYNEQGNFYYNNEQYKQANTNYRQSIAEFKKALPSGGGANTPFYYKSLLHNYGKSFLQLNEPDSSTAYLNKALTLKDTLYPNLKYHIYISLSEAYAHAGHYQRSIDTLQVVLNDKGFDIPELQSAAYLNLSRNYKALGDITNYALYNEKYLALSPYVKNEDLAAISTVFNAEQGEAIASASASKQDSYLLMLCLLLVVGAGSVTVYVIYRKKKKEKAIYTSIIKNLESKLTLPIAEVITEEEEGETPQVSIPLPVEQEILSKLRQFENSVKFTNPKLTIATLAVQFKTNTTYLSEIINREKGKNFNAYINELRINYICNKIYTNPEYLNYKISYLAESCGFNSHSAFATVFKNVTGISPSAFLKQALKNNANTLVEFN</sequence>
<dbReference type="EMBL" id="JRLY01000019">
    <property type="protein sequence ID" value="KGO91428.1"/>
    <property type="molecule type" value="Genomic_DNA"/>
</dbReference>
<dbReference type="PANTHER" id="PTHR43280:SF2">
    <property type="entry name" value="HTH-TYPE TRANSCRIPTIONAL REGULATOR EXSA"/>
    <property type="match status" value="1"/>
</dbReference>
<proteinExistence type="predicted"/>
<keyword evidence="4" id="KW-0812">Transmembrane</keyword>
<evidence type="ECO:0000256" key="2">
    <source>
        <dbReference type="ARBA" id="ARBA00023125"/>
    </source>
</evidence>
<keyword evidence="1" id="KW-0805">Transcription regulation</keyword>